<reference evidence="2" key="1">
    <citation type="submission" date="2016-10" db="EMBL/GenBank/DDBJ databases">
        <authorList>
            <person name="Varghese N."/>
            <person name="Submissions S."/>
        </authorList>
    </citation>
    <scope>NUCLEOTIDE SEQUENCE [LARGE SCALE GENOMIC DNA]</scope>
    <source>
        <strain evidence="2">DSM 217</strain>
    </source>
</reference>
<evidence type="ECO:0000313" key="1">
    <source>
        <dbReference type="EMBL" id="SDX65684.1"/>
    </source>
</evidence>
<evidence type="ECO:0000313" key="2">
    <source>
        <dbReference type="Proteomes" id="UP000198816"/>
    </source>
</evidence>
<dbReference type="AlphaFoldDB" id="A0A1H3DJ56"/>
<organism evidence="1 2">
    <name type="scientific">Thiocapsa roseopersicina</name>
    <dbReference type="NCBI Taxonomy" id="1058"/>
    <lineage>
        <taxon>Bacteria</taxon>
        <taxon>Pseudomonadati</taxon>
        <taxon>Pseudomonadota</taxon>
        <taxon>Gammaproteobacteria</taxon>
        <taxon>Chromatiales</taxon>
        <taxon>Chromatiaceae</taxon>
        <taxon>Thiocapsa</taxon>
    </lineage>
</organism>
<proteinExistence type="predicted"/>
<dbReference type="EMBL" id="FNNZ01000049">
    <property type="protein sequence ID" value="SDX65684.1"/>
    <property type="molecule type" value="Genomic_DNA"/>
</dbReference>
<dbReference type="OrthoDB" id="7107830at2"/>
<name>A0A1H3DJ56_THIRO</name>
<accession>A0A1H3DJ56</accession>
<keyword evidence="2" id="KW-1185">Reference proteome</keyword>
<protein>
    <submittedName>
        <fullName evidence="1">Uncharacterized protein</fullName>
    </submittedName>
</protein>
<dbReference type="Proteomes" id="UP000198816">
    <property type="component" value="Unassembled WGS sequence"/>
</dbReference>
<sequence>MSLLKRKNTKQKKISATFLAFVTPTLDPMGLSPADPESETLIKVCWATWNAVVFADFVGRTDLLDALLDPARSSLASVILVKALVERKRSRRFAADDRAIGDYKIRVVDGEIRLWAEARSPYPADRDDPR</sequence>
<dbReference type="RefSeq" id="WP_139192030.1">
    <property type="nucleotide sequence ID" value="NZ_FNNZ01000049.1"/>
</dbReference>
<gene>
    <name evidence="1" type="ORF">SAMN05421783_14911</name>
</gene>